<dbReference type="Proteomes" id="UP000775213">
    <property type="component" value="Unassembled WGS sequence"/>
</dbReference>
<comment type="caution">
    <text evidence="1">The sequence shown here is derived from an EMBL/GenBank/DDBJ whole genome shotgun (WGS) entry which is preliminary data.</text>
</comment>
<evidence type="ECO:0000313" key="2">
    <source>
        <dbReference type="Proteomes" id="UP000775213"/>
    </source>
</evidence>
<dbReference type="AlphaFoldDB" id="A0AAV7G3N3"/>
<dbReference type="EMBL" id="JAGFBR010000018">
    <property type="protein sequence ID" value="KAH0450807.1"/>
    <property type="molecule type" value="Genomic_DNA"/>
</dbReference>
<accession>A0AAV7G3N3</accession>
<evidence type="ECO:0000313" key="1">
    <source>
        <dbReference type="EMBL" id="KAH0450807.1"/>
    </source>
</evidence>
<keyword evidence="2" id="KW-1185">Reference proteome</keyword>
<protein>
    <recommendedName>
        <fullName evidence="3">Transmembrane protein</fullName>
    </recommendedName>
</protein>
<organism evidence="1 2">
    <name type="scientific">Dendrobium chrysotoxum</name>
    <name type="common">Orchid</name>
    <dbReference type="NCBI Taxonomy" id="161865"/>
    <lineage>
        <taxon>Eukaryota</taxon>
        <taxon>Viridiplantae</taxon>
        <taxon>Streptophyta</taxon>
        <taxon>Embryophyta</taxon>
        <taxon>Tracheophyta</taxon>
        <taxon>Spermatophyta</taxon>
        <taxon>Magnoliopsida</taxon>
        <taxon>Liliopsida</taxon>
        <taxon>Asparagales</taxon>
        <taxon>Orchidaceae</taxon>
        <taxon>Epidendroideae</taxon>
        <taxon>Malaxideae</taxon>
        <taxon>Dendrobiinae</taxon>
        <taxon>Dendrobium</taxon>
    </lineage>
</organism>
<evidence type="ECO:0008006" key="3">
    <source>
        <dbReference type="Google" id="ProtNLM"/>
    </source>
</evidence>
<proteinExistence type="predicted"/>
<reference evidence="1 2" key="1">
    <citation type="journal article" date="2021" name="Hortic Res">
        <title>Chromosome-scale assembly of the Dendrobium chrysotoxum genome enhances the understanding of orchid evolution.</title>
        <authorList>
            <person name="Zhang Y."/>
            <person name="Zhang G.Q."/>
            <person name="Zhang D."/>
            <person name="Liu X.D."/>
            <person name="Xu X.Y."/>
            <person name="Sun W.H."/>
            <person name="Yu X."/>
            <person name="Zhu X."/>
            <person name="Wang Z.W."/>
            <person name="Zhao X."/>
            <person name="Zhong W.Y."/>
            <person name="Chen H."/>
            <person name="Yin W.L."/>
            <person name="Huang T."/>
            <person name="Niu S.C."/>
            <person name="Liu Z.J."/>
        </authorList>
    </citation>
    <scope>NUCLEOTIDE SEQUENCE [LARGE SCALE GENOMIC DNA]</scope>
    <source>
        <strain evidence="1">Lindl</strain>
    </source>
</reference>
<name>A0AAV7G3N3_DENCH</name>
<gene>
    <name evidence="1" type="ORF">IEQ34_021499</name>
</gene>
<sequence length="140" mass="16259">MERSEAFAHTELLDRNGNCWRDQERERVKVFSCFDPAPLGFPLAPPGGFGRTVCEAFAHFLSFIWTFHHGAPLGFLPRLLPVTRASSSGKFPSSPFIFWFRMVVSFPAWLLIEPRFFRWVVSFSFFQRSSVWALFFFVVP</sequence>